<dbReference type="PANTHER" id="PTHR35562:SF2">
    <property type="entry name" value="DNA ENDONUCLEASE SMRA-RELATED"/>
    <property type="match status" value="1"/>
</dbReference>
<reference evidence="3" key="1">
    <citation type="submission" date="2021-04" db="EMBL/GenBank/DDBJ databases">
        <title>Isolation of p-tert-butylphenol degrading bacteria Sphingobium phenoxybenzoativorans Tas13 from active sludge.</title>
        <authorList>
            <person name="Li Y."/>
        </authorList>
    </citation>
    <scope>NUCLEOTIDE SEQUENCE</scope>
    <source>
        <strain evidence="3">Tas13</strain>
    </source>
</reference>
<dbReference type="KEGG" id="spph:KFK14_00040"/>
<dbReference type="InterPro" id="IPR002625">
    <property type="entry name" value="Smr_dom"/>
</dbReference>
<dbReference type="Gene3D" id="3.30.1370.110">
    <property type="match status" value="1"/>
</dbReference>
<evidence type="ECO:0000313" key="4">
    <source>
        <dbReference type="Proteomes" id="UP000681425"/>
    </source>
</evidence>
<dbReference type="Proteomes" id="UP000681425">
    <property type="component" value="Chromosome"/>
</dbReference>
<dbReference type="Pfam" id="PF01713">
    <property type="entry name" value="Smr"/>
    <property type="match status" value="1"/>
</dbReference>
<dbReference type="PROSITE" id="PS50828">
    <property type="entry name" value="SMR"/>
    <property type="match status" value="1"/>
</dbReference>
<dbReference type="EMBL" id="CP073910">
    <property type="protein sequence ID" value="QUT05945.1"/>
    <property type="molecule type" value="Genomic_DNA"/>
</dbReference>
<dbReference type="InterPro" id="IPR036063">
    <property type="entry name" value="Smr_dom_sf"/>
</dbReference>
<dbReference type="SUPFAM" id="SSF160443">
    <property type="entry name" value="SMR domain-like"/>
    <property type="match status" value="1"/>
</dbReference>
<proteinExistence type="predicted"/>
<accession>A0A975K711</accession>
<organism evidence="3 4">
    <name type="scientific">Sphingobium phenoxybenzoativorans</name>
    <dbReference type="NCBI Taxonomy" id="1592790"/>
    <lineage>
        <taxon>Bacteria</taxon>
        <taxon>Pseudomonadati</taxon>
        <taxon>Pseudomonadota</taxon>
        <taxon>Alphaproteobacteria</taxon>
        <taxon>Sphingomonadales</taxon>
        <taxon>Sphingomonadaceae</taxon>
        <taxon>Sphingobium</taxon>
    </lineage>
</organism>
<sequence length="183" mass="19622">MAGRRLTAEERAAWDKVARTVRPGAPIPLPETEPSAPVRPPARKAGPAIMSLTPAKPAPAAAEVMKRPADVLDGSWEKQIRSGRISPEQSIDLHGHSLAAAHLRLNRFLAFAIAQDVRVVLVITGRPRNPSENADSSRRGAIRAEIGHWLASGPHAGAIASVRTAHPRHGGAGALYIILRRKR</sequence>
<feature type="domain" description="Smr" evidence="2">
    <location>
        <begin position="91"/>
        <end position="180"/>
    </location>
</feature>
<evidence type="ECO:0000313" key="3">
    <source>
        <dbReference type="EMBL" id="QUT05945.1"/>
    </source>
</evidence>
<dbReference type="PANTHER" id="PTHR35562">
    <property type="entry name" value="DNA ENDONUCLEASE SMRA-RELATED"/>
    <property type="match status" value="1"/>
</dbReference>
<dbReference type="AlphaFoldDB" id="A0A975K711"/>
<name>A0A975K711_9SPHN</name>
<evidence type="ECO:0000256" key="1">
    <source>
        <dbReference type="SAM" id="MobiDB-lite"/>
    </source>
</evidence>
<dbReference type="RefSeq" id="WP_212609427.1">
    <property type="nucleotide sequence ID" value="NZ_CP073910.1"/>
</dbReference>
<feature type="region of interest" description="Disordered" evidence="1">
    <location>
        <begin position="23"/>
        <end position="45"/>
    </location>
</feature>
<evidence type="ECO:0000259" key="2">
    <source>
        <dbReference type="PROSITE" id="PS50828"/>
    </source>
</evidence>
<keyword evidence="4" id="KW-1185">Reference proteome</keyword>
<protein>
    <submittedName>
        <fullName evidence="3">Smr/MutS family protein</fullName>
    </submittedName>
</protein>
<gene>
    <name evidence="3" type="ORF">KFK14_00040</name>
</gene>